<evidence type="ECO:0000313" key="3">
    <source>
        <dbReference type="Proteomes" id="UP000223060"/>
    </source>
</evidence>
<gene>
    <name evidence="2" type="ORF">UE46_03830</name>
</gene>
<accession>A0A1S7FS22</accession>
<dbReference type="RefSeq" id="WP_036059568.1">
    <property type="nucleotide sequence ID" value="NZ_CP011102.1"/>
</dbReference>
<feature type="transmembrane region" description="Helical" evidence="1">
    <location>
        <begin position="47"/>
        <end position="71"/>
    </location>
</feature>
<keyword evidence="1" id="KW-1133">Transmembrane helix</keyword>
<dbReference type="Proteomes" id="UP000223060">
    <property type="component" value="Chromosome"/>
</dbReference>
<evidence type="ECO:0000256" key="1">
    <source>
        <dbReference type="SAM" id="Phobius"/>
    </source>
</evidence>
<feature type="transmembrane region" description="Helical" evidence="1">
    <location>
        <begin position="7"/>
        <end position="27"/>
    </location>
</feature>
<proteinExistence type="predicted"/>
<reference evidence="3" key="1">
    <citation type="submission" date="2015-03" db="EMBL/GenBank/DDBJ databases">
        <authorList>
            <person name="Ferrari E."/>
            <person name="Walter M.C."/>
            <person name="Huptas C."/>
            <person name="Scherer S."/>
            <person name="Mueller-Herbst S."/>
        </authorList>
    </citation>
    <scope>NUCLEOTIDE SEQUENCE [LARGE SCALE GENOMIC DNA]</scope>
    <source>
        <strain evidence="3">LWP01</strain>
    </source>
</reference>
<dbReference type="EMBL" id="CP011102">
    <property type="protein sequence ID" value="AQY50248.1"/>
    <property type="molecule type" value="Genomic_DNA"/>
</dbReference>
<evidence type="ECO:0000313" key="2">
    <source>
        <dbReference type="EMBL" id="AQY50248.1"/>
    </source>
</evidence>
<dbReference type="AlphaFoldDB" id="A0A1S7FS22"/>
<keyword evidence="1" id="KW-0812">Transmembrane</keyword>
<name>A0A1S7FS22_9LIST</name>
<organism evidence="2 3">
    <name type="scientific">Listeria weihenstephanensis</name>
    <dbReference type="NCBI Taxonomy" id="1006155"/>
    <lineage>
        <taxon>Bacteria</taxon>
        <taxon>Bacillati</taxon>
        <taxon>Bacillota</taxon>
        <taxon>Bacilli</taxon>
        <taxon>Bacillales</taxon>
        <taxon>Listeriaceae</taxon>
        <taxon>Listeria</taxon>
    </lineage>
</organism>
<keyword evidence="3" id="KW-1185">Reference proteome</keyword>
<protein>
    <submittedName>
        <fullName evidence="2">Uncharacterized protein</fullName>
    </submittedName>
</protein>
<dbReference type="KEGG" id="lwi:UE46_03830"/>
<keyword evidence="1" id="KW-0472">Membrane</keyword>
<sequence>MYKIFSFVTFTLGLAGIFLLQVLDMAFKNYTQGLLHYDSENYSNINYFGAPLVIPVIFIVMSVIFAFLAFFESRK</sequence>